<evidence type="ECO:0000256" key="2">
    <source>
        <dbReference type="ARBA" id="ARBA00004236"/>
    </source>
</evidence>
<dbReference type="AlphaFoldDB" id="A0A085W9Q7"/>
<dbReference type="GO" id="GO:0005524">
    <property type="term" value="F:ATP binding"/>
    <property type="evidence" value="ECO:0007669"/>
    <property type="project" value="UniProtKB-KW"/>
</dbReference>
<organism evidence="14 15">
    <name type="scientific">Hyalangium minutum</name>
    <dbReference type="NCBI Taxonomy" id="394096"/>
    <lineage>
        <taxon>Bacteria</taxon>
        <taxon>Pseudomonadati</taxon>
        <taxon>Myxococcota</taxon>
        <taxon>Myxococcia</taxon>
        <taxon>Myxococcales</taxon>
        <taxon>Cystobacterineae</taxon>
        <taxon>Archangiaceae</taxon>
        <taxon>Hyalangium</taxon>
    </lineage>
</organism>
<sequence length="650" mass="73070">MKDADAGVREARGRADEALDEAREQADGTLEGGSSWEHLRALGQERTQQAAALHQERLTVDEKLLSERQERMQALVNLFLRERQQTDERLLTELGRADATLTARDDFMGMVFMQLPMPICLTRGSDHVFELANPSYLRLVGKRELAGQSIRRALPELEGQPFFELMDRVFASGEAFHGNEMPARLHMGEGELTEERFFNFVYQPLLGLDGKVDGIVTFAFEVTEQIRARQKLQEAERRARFLGEASALLGASLELTLTLNRLASLALPSLADFCVVDVADDERRITRAATAHIDAVKENLLRELDRRQPMTWDSSHPVPRVFRTGQSEFLPETTHEAIAARPQDAEHATLMRQLGVRSYMAVPMLARGRTIGVLSFGLTEPGRRYTTDDLLLAQELAERAAHAVDNARLYSEAQQAIRIRDEFLSIASHELRTPLTPIQLHLQSLTQDAREERTDKLDSSKLRRKLETLGRQVHRLKLLVYGLLDVSRLSGHDFKLEIERVDLLELISEVTARFRAEAEQTKTPLEVNVPASLIGEWDRIRVDQIMTNLVSNALKFGKGKPVTVSATSDGESALIQVRDLGIGIAPEDQERIFQRFERAVPTRHFGGFGLGLWIVRQIVEALGGTICVESELGRGATFTVELPLQARRAR</sequence>
<dbReference type="Pfam" id="PF02518">
    <property type="entry name" value="HATPase_c"/>
    <property type="match status" value="1"/>
</dbReference>
<dbReference type="Gene3D" id="3.30.450.40">
    <property type="match status" value="1"/>
</dbReference>
<evidence type="ECO:0000256" key="1">
    <source>
        <dbReference type="ARBA" id="ARBA00000085"/>
    </source>
</evidence>
<gene>
    <name evidence="14" type="ORF">DB31_2214</name>
</gene>
<keyword evidence="8" id="KW-0418">Kinase</keyword>
<dbReference type="InterPro" id="IPR003661">
    <property type="entry name" value="HisK_dim/P_dom"/>
</dbReference>
<dbReference type="Gene3D" id="1.10.287.130">
    <property type="match status" value="1"/>
</dbReference>
<dbReference type="Pfam" id="PF00512">
    <property type="entry name" value="HisKA"/>
    <property type="match status" value="1"/>
</dbReference>
<dbReference type="FunFam" id="3.30.450.40:FF:000035">
    <property type="entry name" value="PAS sensor protein"/>
    <property type="match status" value="1"/>
</dbReference>
<evidence type="ECO:0000256" key="10">
    <source>
        <dbReference type="ARBA" id="ARBA00023012"/>
    </source>
</evidence>
<dbReference type="SUPFAM" id="SSF55781">
    <property type="entry name" value="GAF domain-like"/>
    <property type="match status" value="1"/>
</dbReference>
<evidence type="ECO:0000259" key="13">
    <source>
        <dbReference type="PROSITE" id="PS50109"/>
    </source>
</evidence>
<dbReference type="InterPro" id="IPR013656">
    <property type="entry name" value="PAS_4"/>
</dbReference>
<feature type="compositionally biased region" description="Basic and acidic residues" evidence="12">
    <location>
        <begin position="1"/>
        <end position="26"/>
    </location>
</feature>
<keyword evidence="10" id="KW-0902">Two-component regulatory system</keyword>
<dbReference type="PANTHER" id="PTHR43547">
    <property type="entry name" value="TWO-COMPONENT HISTIDINE KINASE"/>
    <property type="match status" value="1"/>
</dbReference>
<feature type="region of interest" description="Disordered" evidence="12">
    <location>
        <begin position="1"/>
        <end position="34"/>
    </location>
</feature>
<evidence type="ECO:0000256" key="3">
    <source>
        <dbReference type="ARBA" id="ARBA00012438"/>
    </source>
</evidence>
<dbReference type="InterPro" id="IPR036097">
    <property type="entry name" value="HisK_dim/P_sf"/>
</dbReference>
<keyword evidence="7" id="KW-0547">Nucleotide-binding</keyword>
<keyword evidence="6" id="KW-0808">Transferase</keyword>
<protein>
    <recommendedName>
        <fullName evidence="3">histidine kinase</fullName>
        <ecNumber evidence="3">2.7.13.3</ecNumber>
    </recommendedName>
</protein>
<dbReference type="EMBL" id="JMCB01000014">
    <property type="protein sequence ID" value="KFE64420.1"/>
    <property type="molecule type" value="Genomic_DNA"/>
</dbReference>
<dbReference type="FunFam" id="3.30.565.10:FF:000023">
    <property type="entry name" value="PAS domain-containing sensor histidine kinase"/>
    <property type="match status" value="1"/>
</dbReference>
<comment type="catalytic activity">
    <reaction evidence="1">
        <text>ATP + protein L-histidine = ADP + protein N-phospho-L-histidine.</text>
        <dbReference type="EC" id="2.7.13.3"/>
    </reaction>
</comment>
<evidence type="ECO:0000256" key="7">
    <source>
        <dbReference type="ARBA" id="ARBA00022741"/>
    </source>
</evidence>
<accession>A0A085W9Q7</accession>
<keyword evidence="5" id="KW-0597">Phosphoprotein</keyword>
<evidence type="ECO:0000256" key="12">
    <source>
        <dbReference type="SAM" id="MobiDB-lite"/>
    </source>
</evidence>
<dbReference type="Gene3D" id="3.30.450.20">
    <property type="entry name" value="PAS domain"/>
    <property type="match status" value="1"/>
</dbReference>
<dbReference type="SMART" id="SM00065">
    <property type="entry name" value="GAF"/>
    <property type="match status" value="1"/>
</dbReference>
<evidence type="ECO:0000256" key="6">
    <source>
        <dbReference type="ARBA" id="ARBA00022679"/>
    </source>
</evidence>
<keyword evidence="15" id="KW-1185">Reference proteome</keyword>
<reference evidence="14 15" key="1">
    <citation type="submission" date="2014-04" db="EMBL/GenBank/DDBJ databases">
        <title>Genome assembly of Hyalangium minutum DSM 14724.</title>
        <authorList>
            <person name="Sharma G."/>
            <person name="Subramanian S."/>
        </authorList>
    </citation>
    <scope>NUCLEOTIDE SEQUENCE [LARGE SCALE GENOMIC DNA]</scope>
    <source>
        <strain evidence="14 15">DSM 14724</strain>
    </source>
</reference>
<dbReference type="SUPFAM" id="SSF55874">
    <property type="entry name" value="ATPase domain of HSP90 chaperone/DNA topoisomerase II/histidine kinase"/>
    <property type="match status" value="1"/>
</dbReference>
<dbReference type="InterPro" id="IPR003594">
    <property type="entry name" value="HATPase_dom"/>
</dbReference>
<evidence type="ECO:0000256" key="11">
    <source>
        <dbReference type="ARBA" id="ARBA00023136"/>
    </source>
</evidence>
<comment type="subcellular location">
    <subcellularLocation>
        <location evidence="2">Cell membrane</location>
    </subcellularLocation>
</comment>
<keyword evidence="9" id="KW-0067">ATP-binding</keyword>
<dbReference type="PROSITE" id="PS50109">
    <property type="entry name" value="HIS_KIN"/>
    <property type="match status" value="1"/>
</dbReference>
<dbReference type="InterPro" id="IPR004358">
    <property type="entry name" value="Sig_transdc_His_kin-like_C"/>
</dbReference>
<dbReference type="CDD" id="cd00082">
    <property type="entry name" value="HisKA"/>
    <property type="match status" value="1"/>
</dbReference>
<dbReference type="InterPro" id="IPR003018">
    <property type="entry name" value="GAF"/>
</dbReference>
<dbReference type="Pfam" id="PF01590">
    <property type="entry name" value="GAF"/>
    <property type="match status" value="1"/>
</dbReference>
<dbReference type="Gene3D" id="3.30.565.10">
    <property type="entry name" value="Histidine kinase-like ATPase, C-terminal domain"/>
    <property type="match status" value="1"/>
</dbReference>
<dbReference type="STRING" id="394096.DB31_2214"/>
<keyword evidence="4" id="KW-1003">Cell membrane</keyword>
<dbReference type="InterPro" id="IPR005467">
    <property type="entry name" value="His_kinase_dom"/>
</dbReference>
<dbReference type="Proteomes" id="UP000028725">
    <property type="component" value="Unassembled WGS sequence"/>
</dbReference>
<dbReference type="InterPro" id="IPR029016">
    <property type="entry name" value="GAF-like_dom_sf"/>
</dbReference>
<proteinExistence type="predicted"/>
<evidence type="ECO:0000256" key="5">
    <source>
        <dbReference type="ARBA" id="ARBA00022553"/>
    </source>
</evidence>
<name>A0A085W9Q7_9BACT</name>
<dbReference type="InterPro" id="IPR035965">
    <property type="entry name" value="PAS-like_dom_sf"/>
</dbReference>
<dbReference type="GO" id="GO:0005886">
    <property type="term" value="C:plasma membrane"/>
    <property type="evidence" value="ECO:0007669"/>
    <property type="project" value="UniProtKB-SubCell"/>
</dbReference>
<dbReference type="SMART" id="SM00388">
    <property type="entry name" value="HisKA"/>
    <property type="match status" value="1"/>
</dbReference>
<dbReference type="SMART" id="SM00387">
    <property type="entry name" value="HATPase_c"/>
    <property type="match status" value="1"/>
</dbReference>
<dbReference type="SUPFAM" id="SSF47384">
    <property type="entry name" value="Homodimeric domain of signal transducing histidine kinase"/>
    <property type="match status" value="1"/>
</dbReference>
<dbReference type="PANTHER" id="PTHR43547:SF2">
    <property type="entry name" value="HYBRID SIGNAL TRANSDUCTION HISTIDINE KINASE C"/>
    <property type="match status" value="1"/>
</dbReference>
<dbReference type="SUPFAM" id="SSF55785">
    <property type="entry name" value="PYP-like sensor domain (PAS domain)"/>
    <property type="match status" value="1"/>
</dbReference>
<feature type="domain" description="Histidine kinase" evidence="13">
    <location>
        <begin position="426"/>
        <end position="646"/>
    </location>
</feature>
<evidence type="ECO:0000256" key="4">
    <source>
        <dbReference type="ARBA" id="ARBA00022475"/>
    </source>
</evidence>
<keyword evidence="11" id="KW-0472">Membrane</keyword>
<dbReference type="InterPro" id="IPR036890">
    <property type="entry name" value="HATPase_C_sf"/>
</dbReference>
<dbReference type="PRINTS" id="PR00344">
    <property type="entry name" value="BCTRLSENSOR"/>
</dbReference>
<dbReference type="GO" id="GO:0000155">
    <property type="term" value="F:phosphorelay sensor kinase activity"/>
    <property type="evidence" value="ECO:0007669"/>
    <property type="project" value="InterPro"/>
</dbReference>
<evidence type="ECO:0000256" key="9">
    <source>
        <dbReference type="ARBA" id="ARBA00022840"/>
    </source>
</evidence>
<dbReference type="Pfam" id="PF08448">
    <property type="entry name" value="PAS_4"/>
    <property type="match status" value="1"/>
</dbReference>
<dbReference type="EC" id="2.7.13.3" evidence="3"/>
<evidence type="ECO:0000256" key="8">
    <source>
        <dbReference type="ARBA" id="ARBA00022777"/>
    </source>
</evidence>
<evidence type="ECO:0000313" key="15">
    <source>
        <dbReference type="Proteomes" id="UP000028725"/>
    </source>
</evidence>
<comment type="caution">
    <text evidence="14">The sequence shown here is derived from an EMBL/GenBank/DDBJ whole genome shotgun (WGS) entry which is preliminary data.</text>
</comment>
<evidence type="ECO:0000313" key="14">
    <source>
        <dbReference type="EMBL" id="KFE64420.1"/>
    </source>
</evidence>